<dbReference type="Proteomes" id="UP000229966">
    <property type="component" value="Unassembled WGS sequence"/>
</dbReference>
<proteinExistence type="predicted"/>
<gene>
    <name evidence="2" type="ORF">COS38_02500</name>
</gene>
<feature type="compositionally biased region" description="Basic and acidic residues" evidence="1">
    <location>
        <begin position="19"/>
        <end position="28"/>
    </location>
</feature>
<feature type="compositionally biased region" description="Basic and acidic residues" evidence="1">
    <location>
        <begin position="1"/>
        <end position="11"/>
    </location>
</feature>
<dbReference type="EMBL" id="PEUM01000072">
    <property type="protein sequence ID" value="PIV25268.1"/>
    <property type="molecule type" value="Genomic_DNA"/>
</dbReference>
<dbReference type="AlphaFoldDB" id="A0A2M7CI40"/>
<evidence type="ECO:0000256" key="1">
    <source>
        <dbReference type="SAM" id="MobiDB-lite"/>
    </source>
</evidence>
<organism evidence="2 3">
    <name type="scientific">Candidatus Berkelbacteria bacterium CG03_land_8_20_14_0_80_40_36</name>
    <dbReference type="NCBI Taxonomy" id="1974509"/>
    <lineage>
        <taxon>Bacteria</taxon>
        <taxon>Candidatus Berkelbacteria</taxon>
    </lineage>
</organism>
<feature type="region of interest" description="Disordered" evidence="1">
    <location>
        <begin position="340"/>
        <end position="363"/>
    </location>
</feature>
<comment type="caution">
    <text evidence="2">The sequence shown here is derived from an EMBL/GenBank/DDBJ whole genome shotgun (WGS) entry which is preliminary data.</text>
</comment>
<feature type="region of interest" description="Disordered" evidence="1">
    <location>
        <begin position="1"/>
        <end position="28"/>
    </location>
</feature>
<evidence type="ECO:0000313" key="3">
    <source>
        <dbReference type="Proteomes" id="UP000229966"/>
    </source>
</evidence>
<evidence type="ECO:0000313" key="2">
    <source>
        <dbReference type="EMBL" id="PIV25268.1"/>
    </source>
</evidence>
<accession>A0A2M7CI40</accession>
<name>A0A2M7CI40_9BACT</name>
<reference evidence="3" key="1">
    <citation type="submission" date="2017-09" db="EMBL/GenBank/DDBJ databases">
        <title>Depth-based differentiation of microbial function through sediment-hosted aquifers and enrichment of novel symbionts in the deep terrestrial subsurface.</title>
        <authorList>
            <person name="Probst A.J."/>
            <person name="Ladd B."/>
            <person name="Jarett J.K."/>
            <person name="Geller-Mcgrath D.E."/>
            <person name="Sieber C.M.K."/>
            <person name="Emerson J.B."/>
            <person name="Anantharaman K."/>
            <person name="Thomas B.C."/>
            <person name="Malmstrom R."/>
            <person name="Stieglmeier M."/>
            <person name="Klingl A."/>
            <person name="Woyke T."/>
            <person name="Ryan C.M."/>
            <person name="Banfield J.F."/>
        </authorList>
    </citation>
    <scope>NUCLEOTIDE SEQUENCE [LARGE SCALE GENOMIC DNA]</scope>
</reference>
<sequence length="363" mass="39726">MKGAKMFDENRPMGGGVEHPNEKQPKGEWIKRPPFWENKFRAAILFASLLLPTQAQEAKGDSILKQALELAETVLTQEGIERIKKGVESRKTGKIRAEMLAATRAAQGGPVGSELEKIIPVNEPRFEIGNISINGAGPASRYDFWRTDGGATNAIRSMVGRMVTSVYGGTVAPDIDTIEETSAKRKRLRRNDEIASETVPGKLTMQVGNVTISGEVIVSQTEKEKQTRLGQLWGRYFGGNYHGRNSKEAELYIAEDAVMVDGSLTFTKVGSEQSQIVAFVGTSGVAVTELDANMYTGKRGISVRTKLSTGTRKFLESLANGIGNLTISLREIKRSRVNEAKMRADNRVHQTGDGEINPGEKKE</sequence>
<protein>
    <submittedName>
        <fullName evidence="2">Uncharacterized protein</fullName>
    </submittedName>
</protein>